<dbReference type="InterPro" id="IPR008974">
    <property type="entry name" value="TRAF-like"/>
</dbReference>
<dbReference type="InterPro" id="IPR045005">
    <property type="entry name" value="BPM1-6"/>
</dbReference>
<dbReference type="AlphaFoldDB" id="A0A5J9T179"/>
<evidence type="ECO:0000256" key="1">
    <source>
        <dbReference type="ARBA" id="ARBA00004906"/>
    </source>
</evidence>
<dbReference type="EMBL" id="RWGY01000051">
    <property type="protein sequence ID" value="TVU05010.1"/>
    <property type="molecule type" value="Genomic_DNA"/>
</dbReference>
<comment type="caution">
    <text evidence="5">The sequence shown here is derived from an EMBL/GenBank/DDBJ whole genome shotgun (WGS) entry which is preliminary data.</text>
</comment>
<dbReference type="Pfam" id="PF00651">
    <property type="entry name" value="BTB"/>
    <property type="match status" value="1"/>
</dbReference>
<dbReference type="PROSITE" id="PS50144">
    <property type="entry name" value="MATH"/>
    <property type="match status" value="1"/>
</dbReference>
<sequence>MLGSGFLEFKLNYSEMTNMAVGDFVRSEEISVRGHRWMVNFYPRGHSATGKGEYISIFLKLISHSRDVKTIFNVFFLGRDGEPSFSYEGRFVHVFSKGKILGWPQFINRGVLESLYVTNGWVTLVCGIIVVGDNAISVPPPEIGNHLGLLLDSSVGTDLSFLVDGETIPAHRAVLAARSPVFKAEHFGSAPDGISASITLQDMKPLTLKAMLRFMYTDELPGDDELGESSTEMMQHLLAAAERYALDRLKLMCARWLWDNISVDTFASTLACAEMYNCLELKSKCMDFFAVHNNFKKIAFTDGFMWLLEKFPSLAAKLKEMVGI</sequence>
<dbReference type="GO" id="GO:0016567">
    <property type="term" value="P:protein ubiquitination"/>
    <property type="evidence" value="ECO:0007669"/>
    <property type="project" value="InterPro"/>
</dbReference>
<feature type="domain" description="MATH" evidence="4">
    <location>
        <begin position="3"/>
        <end position="128"/>
    </location>
</feature>
<name>A0A5J9T179_9POAL</name>
<comment type="pathway">
    <text evidence="1">Protein modification; protein ubiquitination.</text>
</comment>
<dbReference type="InterPro" id="IPR000210">
    <property type="entry name" value="BTB/POZ_dom"/>
</dbReference>
<dbReference type="SUPFAM" id="SSF54695">
    <property type="entry name" value="POZ domain"/>
    <property type="match status" value="1"/>
</dbReference>
<protein>
    <recommendedName>
        <fullName evidence="7">BTB domain-containing protein</fullName>
    </recommendedName>
</protein>
<dbReference type="SMART" id="SM00225">
    <property type="entry name" value="BTB"/>
    <property type="match status" value="1"/>
</dbReference>
<dbReference type="InterPro" id="IPR002083">
    <property type="entry name" value="MATH/TRAF_dom"/>
</dbReference>
<dbReference type="InterPro" id="IPR011333">
    <property type="entry name" value="SKP1/BTB/POZ_sf"/>
</dbReference>
<proteinExistence type="inferred from homology"/>
<dbReference type="Proteomes" id="UP000324897">
    <property type="component" value="Unassembled WGS sequence"/>
</dbReference>
<dbReference type="InterPro" id="IPR056423">
    <property type="entry name" value="BACK_BPM_SPOP"/>
</dbReference>
<gene>
    <name evidence="5" type="ORF">EJB05_48157</name>
</gene>
<feature type="domain" description="BTB" evidence="3">
    <location>
        <begin position="157"/>
        <end position="224"/>
    </location>
</feature>
<dbReference type="Gene3D" id="3.30.710.10">
    <property type="entry name" value="Potassium Channel Kv1.1, Chain A"/>
    <property type="match status" value="1"/>
</dbReference>
<reference evidence="5 6" key="1">
    <citation type="journal article" date="2019" name="Sci. Rep.">
        <title>A high-quality genome of Eragrostis curvula grass provides insights into Poaceae evolution and supports new strategies to enhance forage quality.</title>
        <authorList>
            <person name="Carballo J."/>
            <person name="Santos B.A.C.M."/>
            <person name="Zappacosta D."/>
            <person name="Garbus I."/>
            <person name="Selva J.P."/>
            <person name="Gallo C.A."/>
            <person name="Diaz A."/>
            <person name="Albertini E."/>
            <person name="Caccamo M."/>
            <person name="Echenique V."/>
        </authorList>
    </citation>
    <scope>NUCLEOTIDE SEQUENCE [LARGE SCALE GENOMIC DNA]</scope>
    <source>
        <strain evidence="6">cv. Victoria</strain>
        <tissue evidence="5">Leaf</tissue>
    </source>
</reference>
<dbReference type="PANTHER" id="PTHR26379:SF409">
    <property type="entry name" value="BTB_POZ AND MATH DOMAIN-CONTAINING PROTEIN 1"/>
    <property type="match status" value="1"/>
</dbReference>
<dbReference type="PROSITE" id="PS50097">
    <property type="entry name" value="BTB"/>
    <property type="match status" value="1"/>
</dbReference>
<evidence type="ECO:0000259" key="4">
    <source>
        <dbReference type="PROSITE" id="PS50144"/>
    </source>
</evidence>
<evidence type="ECO:0000256" key="2">
    <source>
        <dbReference type="ARBA" id="ARBA00010846"/>
    </source>
</evidence>
<evidence type="ECO:0008006" key="7">
    <source>
        <dbReference type="Google" id="ProtNLM"/>
    </source>
</evidence>
<dbReference type="Pfam" id="PF24570">
    <property type="entry name" value="BACK_BPM_SPOP"/>
    <property type="match status" value="1"/>
</dbReference>
<dbReference type="PANTHER" id="PTHR26379">
    <property type="entry name" value="BTB/POZ AND MATH DOMAIN-CONTAINING PROTEIN 1"/>
    <property type="match status" value="1"/>
</dbReference>
<dbReference type="CDD" id="cd00121">
    <property type="entry name" value="MATH"/>
    <property type="match status" value="1"/>
</dbReference>
<dbReference type="CDD" id="cd18280">
    <property type="entry name" value="BTB_POZ_BPM_plant"/>
    <property type="match status" value="1"/>
</dbReference>
<evidence type="ECO:0000313" key="5">
    <source>
        <dbReference type="EMBL" id="TVU05010.1"/>
    </source>
</evidence>
<organism evidence="5 6">
    <name type="scientific">Eragrostis curvula</name>
    <name type="common">weeping love grass</name>
    <dbReference type="NCBI Taxonomy" id="38414"/>
    <lineage>
        <taxon>Eukaryota</taxon>
        <taxon>Viridiplantae</taxon>
        <taxon>Streptophyta</taxon>
        <taxon>Embryophyta</taxon>
        <taxon>Tracheophyta</taxon>
        <taxon>Spermatophyta</taxon>
        <taxon>Magnoliopsida</taxon>
        <taxon>Liliopsida</taxon>
        <taxon>Poales</taxon>
        <taxon>Poaceae</taxon>
        <taxon>PACMAD clade</taxon>
        <taxon>Chloridoideae</taxon>
        <taxon>Eragrostideae</taxon>
        <taxon>Eragrostidinae</taxon>
        <taxon>Eragrostis</taxon>
    </lineage>
</organism>
<dbReference type="Gramene" id="TVU05010">
    <property type="protein sequence ID" value="TVU05010"/>
    <property type="gene ID" value="EJB05_48157"/>
</dbReference>
<feature type="non-terminal residue" evidence="5">
    <location>
        <position position="1"/>
    </location>
</feature>
<comment type="similarity">
    <text evidence="2">Belongs to the Tdpoz family.</text>
</comment>
<dbReference type="SUPFAM" id="SSF49599">
    <property type="entry name" value="TRAF domain-like"/>
    <property type="match status" value="1"/>
</dbReference>
<accession>A0A5J9T179</accession>
<evidence type="ECO:0000259" key="3">
    <source>
        <dbReference type="PROSITE" id="PS50097"/>
    </source>
</evidence>
<dbReference type="Gene3D" id="2.60.210.10">
    <property type="entry name" value="Apoptosis, Tumor Necrosis Factor Receptor Associated Protein 2, Chain A"/>
    <property type="match status" value="1"/>
</dbReference>
<dbReference type="OrthoDB" id="637933at2759"/>
<dbReference type="Pfam" id="PF22486">
    <property type="entry name" value="MATH_2"/>
    <property type="match status" value="1"/>
</dbReference>
<keyword evidence="6" id="KW-1185">Reference proteome</keyword>
<dbReference type="Gene3D" id="1.25.40.420">
    <property type="match status" value="1"/>
</dbReference>
<evidence type="ECO:0000313" key="6">
    <source>
        <dbReference type="Proteomes" id="UP000324897"/>
    </source>
</evidence>